<keyword evidence="1" id="KW-0175">Coiled coil</keyword>
<dbReference type="Proteomes" id="UP000199182">
    <property type="component" value="Unassembled WGS sequence"/>
</dbReference>
<dbReference type="STRING" id="258515.SAMN05192585_1242"/>
<feature type="domain" description="Sporulation protein YpeB N-terminal" evidence="4">
    <location>
        <begin position="31"/>
        <end position="164"/>
    </location>
</feature>
<evidence type="ECO:0000259" key="2">
    <source>
        <dbReference type="Pfam" id="PF03413"/>
    </source>
</evidence>
<dbReference type="Pfam" id="PF20769">
    <property type="entry name" value="YPEB_N"/>
    <property type="match status" value="1"/>
</dbReference>
<organism evidence="5 6">
    <name type="scientific">Acetanaerobacterium elongatum</name>
    <dbReference type="NCBI Taxonomy" id="258515"/>
    <lineage>
        <taxon>Bacteria</taxon>
        <taxon>Bacillati</taxon>
        <taxon>Bacillota</taxon>
        <taxon>Clostridia</taxon>
        <taxon>Eubacteriales</taxon>
        <taxon>Oscillospiraceae</taxon>
        <taxon>Acetanaerobacterium</taxon>
    </lineage>
</organism>
<proteinExistence type="predicted"/>
<dbReference type="GO" id="GO:0009847">
    <property type="term" value="P:spore germination"/>
    <property type="evidence" value="ECO:0007669"/>
    <property type="project" value="InterPro"/>
</dbReference>
<feature type="coiled-coil region" evidence="1">
    <location>
        <begin position="135"/>
        <end position="162"/>
    </location>
</feature>
<gene>
    <name evidence="5" type="ORF">SAMN05192585_1242</name>
</gene>
<dbReference type="EMBL" id="FNID01000024">
    <property type="protein sequence ID" value="SDN58825.1"/>
    <property type="molecule type" value="Genomic_DNA"/>
</dbReference>
<dbReference type="InterPro" id="IPR025711">
    <property type="entry name" value="PepSY"/>
</dbReference>
<protein>
    <submittedName>
        <fullName evidence="5">Germination protein YpeB</fullName>
    </submittedName>
</protein>
<evidence type="ECO:0000313" key="5">
    <source>
        <dbReference type="EMBL" id="SDN58825.1"/>
    </source>
</evidence>
<dbReference type="NCBIfam" id="TIGR02889">
    <property type="entry name" value="spore_YpeB"/>
    <property type="match status" value="1"/>
</dbReference>
<dbReference type="AlphaFoldDB" id="A0A1H0CLV6"/>
<dbReference type="Pfam" id="PF03413">
    <property type="entry name" value="PepSY"/>
    <property type="match status" value="1"/>
</dbReference>
<name>A0A1H0CLV6_9FIRM</name>
<feature type="domain" description="PepSY" evidence="2">
    <location>
        <begin position="373"/>
        <end position="431"/>
    </location>
</feature>
<evidence type="ECO:0000313" key="6">
    <source>
        <dbReference type="Proteomes" id="UP000199182"/>
    </source>
</evidence>
<evidence type="ECO:0000259" key="3">
    <source>
        <dbReference type="Pfam" id="PF14620"/>
    </source>
</evidence>
<accession>A0A1H0CLV6</accession>
<dbReference type="Pfam" id="PF14620">
    <property type="entry name" value="YPEB_PepSY1-2"/>
    <property type="match status" value="1"/>
</dbReference>
<dbReference type="RefSeq" id="WP_162840391.1">
    <property type="nucleotide sequence ID" value="NZ_FNID01000024.1"/>
</dbReference>
<reference evidence="5 6" key="1">
    <citation type="submission" date="2016-10" db="EMBL/GenBank/DDBJ databases">
        <authorList>
            <person name="de Groot N.N."/>
        </authorList>
    </citation>
    <scope>NUCLEOTIDE SEQUENCE [LARGE SCALE GENOMIC DNA]</scope>
    <source>
        <strain evidence="5 6">CGMCC 1.5012</strain>
    </source>
</reference>
<sequence length="448" mass="49571">MSRRAKVRTVSLLTVLFLIMGGFIVRGYAQAKDYRTQLEYTYQRALVDLGGNVTEISATLNKSVYAGTPAQLTQLSSKLLRDCDAAKANLSQLPTSAFHLDGTNKFISQAGEYASSLTRKISTSQDVTDTEKQNLLKLLNYAKELEKTINAMKDDIDRGNMDIGKVFQAAKEEGDVTAKEPSVTSGFQTVEENMQGYPTLIYDGPYSDHILEKEPVLLKDAKTVTREDARKRAAWALYASPADLKDDTDENGRMPAYCFIYGSSNISMTKQGNVISYMVNSRAVSEGKLSIKQAGIKAGEYLRRLGIENMVQSYYDTANNICTFNYAYDQNGVVCYPDLIKVGVALDNGEIVSFESRGFITNHKEKRDLPKPKITEEQAKAVISKRLKAGKVRLAVIPSIGLNEVFAYEIRCKGLDDNQNVLVYVNAVTGAEEQILILVETETGVLTI</sequence>
<evidence type="ECO:0000256" key="1">
    <source>
        <dbReference type="SAM" id="Coils"/>
    </source>
</evidence>
<dbReference type="InterPro" id="IPR014239">
    <property type="entry name" value="YpeB_PepSY1-2"/>
</dbReference>
<feature type="domain" description="Sporulation protein YpeB PepSY1 and PepSY2" evidence="3">
    <location>
        <begin position="184"/>
        <end position="370"/>
    </location>
</feature>
<keyword evidence="6" id="KW-1185">Reference proteome</keyword>
<evidence type="ECO:0000259" key="4">
    <source>
        <dbReference type="Pfam" id="PF20769"/>
    </source>
</evidence>
<dbReference type="InterPro" id="IPR048402">
    <property type="entry name" value="YpeB_N"/>
</dbReference>